<dbReference type="InterPro" id="IPR036396">
    <property type="entry name" value="Cyt_P450_sf"/>
</dbReference>
<dbReference type="CDD" id="cd11054">
    <property type="entry name" value="CYP24A1-like"/>
    <property type="match status" value="1"/>
</dbReference>
<evidence type="ECO:0000256" key="2">
    <source>
        <dbReference type="ARBA" id="ARBA00010617"/>
    </source>
</evidence>
<dbReference type="GeneID" id="113209887"/>
<dbReference type="InterPro" id="IPR017972">
    <property type="entry name" value="Cyt_P450_CS"/>
</dbReference>
<dbReference type="InterPro" id="IPR050479">
    <property type="entry name" value="CYP11_CYP27_families"/>
</dbReference>
<dbReference type="PANTHER" id="PTHR24279">
    <property type="entry name" value="CYTOCHROME P450"/>
    <property type="match status" value="1"/>
</dbReference>
<evidence type="ECO:0000256" key="1">
    <source>
        <dbReference type="ARBA" id="ARBA00001971"/>
    </source>
</evidence>
<dbReference type="OrthoDB" id="3945418at2759"/>
<name>A0A6J1SVS7_FRAOC</name>
<dbReference type="PRINTS" id="PR00463">
    <property type="entry name" value="EP450I"/>
</dbReference>
<dbReference type="GO" id="GO:0016705">
    <property type="term" value="F:oxidoreductase activity, acting on paired donors, with incorporation or reduction of molecular oxygen"/>
    <property type="evidence" value="ECO:0007669"/>
    <property type="project" value="InterPro"/>
</dbReference>
<dbReference type="SUPFAM" id="SSF48264">
    <property type="entry name" value="Cytochrome P450"/>
    <property type="match status" value="1"/>
</dbReference>
<evidence type="ECO:0000256" key="8">
    <source>
        <dbReference type="PIRSR" id="PIRSR602401-1"/>
    </source>
</evidence>
<dbReference type="Proteomes" id="UP000504606">
    <property type="component" value="Unplaced"/>
</dbReference>
<dbReference type="PANTHER" id="PTHR24279:SF120">
    <property type="entry name" value="CYTOCHROME P450"/>
    <property type="match status" value="1"/>
</dbReference>
<evidence type="ECO:0000313" key="10">
    <source>
        <dbReference type="Proteomes" id="UP000504606"/>
    </source>
</evidence>
<dbReference type="KEGG" id="foc:113209887"/>
<feature type="binding site" description="axial binding residue" evidence="8">
    <location>
        <position position="472"/>
    </location>
    <ligand>
        <name>heme</name>
        <dbReference type="ChEBI" id="CHEBI:30413"/>
    </ligand>
    <ligandPart>
        <name>Fe</name>
        <dbReference type="ChEBI" id="CHEBI:18248"/>
    </ligandPart>
</feature>
<comment type="cofactor">
    <cofactor evidence="1 8">
        <name>heme</name>
        <dbReference type="ChEBI" id="CHEBI:30413"/>
    </cofactor>
</comment>
<dbReference type="GO" id="GO:0004497">
    <property type="term" value="F:monooxygenase activity"/>
    <property type="evidence" value="ECO:0007669"/>
    <property type="project" value="UniProtKB-KW"/>
</dbReference>
<dbReference type="Gene3D" id="1.10.630.10">
    <property type="entry name" value="Cytochrome P450"/>
    <property type="match status" value="1"/>
</dbReference>
<organism evidence="10 11">
    <name type="scientific">Frankliniella occidentalis</name>
    <name type="common">Western flower thrips</name>
    <name type="synonym">Euthrips occidentalis</name>
    <dbReference type="NCBI Taxonomy" id="133901"/>
    <lineage>
        <taxon>Eukaryota</taxon>
        <taxon>Metazoa</taxon>
        <taxon>Ecdysozoa</taxon>
        <taxon>Arthropoda</taxon>
        <taxon>Hexapoda</taxon>
        <taxon>Insecta</taxon>
        <taxon>Pterygota</taxon>
        <taxon>Neoptera</taxon>
        <taxon>Paraneoptera</taxon>
        <taxon>Thysanoptera</taxon>
        <taxon>Terebrantia</taxon>
        <taxon>Thripoidea</taxon>
        <taxon>Thripidae</taxon>
        <taxon>Frankliniella</taxon>
    </lineage>
</organism>
<protein>
    <submittedName>
        <fullName evidence="11">Cytochrome P450 302a1, mitochondrial</fullName>
    </submittedName>
</protein>
<evidence type="ECO:0000256" key="7">
    <source>
        <dbReference type="ARBA" id="ARBA00023033"/>
    </source>
</evidence>
<dbReference type="PRINTS" id="PR00385">
    <property type="entry name" value="P450"/>
</dbReference>
<dbReference type="InterPro" id="IPR002401">
    <property type="entry name" value="Cyt_P450_E_grp-I"/>
</dbReference>
<evidence type="ECO:0000256" key="4">
    <source>
        <dbReference type="ARBA" id="ARBA00022723"/>
    </source>
</evidence>
<dbReference type="GO" id="GO:0005506">
    <property type="term" value="F:iron ion binding"/>
    <property type="evidence" value="ECO:0007669"/>
    <property type="project" value="InterPro"/>
</dbReference>
<accession>A0A6J1SVS7</accession>
<proteinExistence type="inferred from homology"/>
<gene>
    <name evidence="11" type="primary">LOC113209887</name>
</gene>
<keyword evidence="6 8" id="KW-0408">Iron</keyword>
<keyword evidence="10" id="KW-1185">Reference proteome</keyword>
<keyword evidence="4 8" id="KW-0479">Metal-binding</keyword>
<evidence type="ECO:0000256" key="9">
    <source>
        <dbReference type="RuleBase" id="RU000461"/>
    </source>
</evidence>
<dbReference type="InterPro" id="IPR001128">
    <property type="entry name" value="Cyt_P450"/>
</dbReference>
<keyword evidence="5 9" id="KW-0560">Oxidoreductase</keyword>
<evidence type="ECO:0000313" key="11">
    <source>
        <dbReference type="RefSeq" id="XP_026283430.1"/>
    </source>
</evidence>
<keyword evidence="7 9" id="KW-0503">Monooxygenase</keyword>
<reference evidence="11" key="1">
    <citation type="submission" date="2025-08" db="UniProtKB">
        <authorList>
            <consortium name="RefSeq"/>
        </authorList>
    </citation>
    <scope>IDENTIFICATION</scope>
    <source>
        <tissue evidence="11">Whole organism</tissue>
    </source>
</reference>
<dbReference type="PROSITE" id="PS00086">
    <property type="entry name" value="CYTOCHROME_P450"/>
    <property type="match status" value="1"/>
</dbReference>
<comment type="similarity">
    <text evidence="2 9">Belongs to the cytochrome P450 family.</text>
</comment>
<sequence>MYNMALQCGPSKIGFWKNIIGAVKQVNLNLSKRSLSSSLSEPEQEQLTQDIKPFDEIPGPKSLPFIGTVYLYSLGVYSFENVIESGRKKYLKYGRIVREEIVPGKHTVWIFDPEDYKQLILYETTMFPSRKSHLAVEKYRKSRPEVYCSGGLLSTNGEEWWKLRREFQKDFSAPQAVQAYLPATDRIIKEFVNRQLLFPCDFDFMFVLSRLSLQLTCLIAFDEEFDSFSNQQLKYDSRSSQLIEAAFTANQTGFMMDRVGFQTRLWKRFSEASLFIESVAVELVKKKKRSLEKSNPLEYSEDYVPSLLELYLTMPSINYKDVIGMTVDLLLAGINATAFTASFALYHLSKNERVQDILRMEARDLLQSPEQAITPEILSSAHYARAVLKEVLRLNPISAGAERLLTEDIVLSGYHIPKGTNVVTQNQVSCRMDDYFVNPDVFLPERWMKGSPVFEKSNPYLVLPFGHGRRTCIARHLAEQQLLILLLRVVRDHMIRWNSEKPLGCKAIPINKPDQVVDLSFMKV</sequence>
<dbReference type="RefSeq" id="XP_026283430.1">
    <property type="nucleotide sequence ID" value="XM_026427645.2"/>
</dbReference>
<evidence type="ECO:0000256" key="5">
    <source>
        <dbReference type="ARBA" id="ARBA00023002"/>
    </source>
</evidence>
<dbReference type="AlphaFoldDB" id="A0A6J1SVS7"/>
<evidence type="ECO:0000256" key="6">
    <source>
        <dbReference type="ARBA" id="ARBA00023004"/>
    </source>
</evidence>
<evidence type="ECO:0000256" key="3">
    <source>
        <dbReference type="ARBA" id="ARBA00022617"/>
    </source>
</evidence>
<dbReference type="GO" id="GO:0020037">
    <property type="term" value="F:heme binding"/>
    <property type="evidence" value="ECO:0007669"/>
    <property type="project" value="InterPro"/>
</dbReference>
<dbReference type="Pfam" id="PF00067">
    <property type="entry name" value="p450"/>
    <property type="match status" value="1"/>
</dbReference>
<keyword evidence="3 8" id="KW-0349">Heme</keyword>